<evidence type="ECO:0000256" key="12">
    <source>
        <dbReference type="SAM" id="MobiDB-lite"/>
    </source>
</evidence>
<feature type="region of interest" description="Disordered" evidence="12">
    <location>
        <begin position="1"/>
        <end position="25"/>
    </location>
</feature>
<keyword evidence="3 11" id="KW-0813">Transport</keyword>
<dbReference type="PANTHER" id="PTHR45939">
    <property type="entry name" value="PEROXISOMAL MEMBRANE PROTEIN PMP34-RELATED"/>
    <property type="match status" value="1"/>
</dbReference>
<dbReference type="FunFam" id="1.50.40.10:FF:000119">
    <property type="entry name" value="Mitochondrial carrier domain-containing protein"/>
    <property type="match status" value="1"/>
</dbReference>
<dbReference type="GO" id="GO:0015230">
    <property type="term" value="F:FAD transmembrane transporter activity"/>
    <property type="evidence" value="ECO:0007669"/>
    <property type="project" value="TreeGrafter"/>
</dbReference>
<feature type="transmembrane region" description="Helical" evidence="13">
    <location>
        <begin position="83"/>
        <end position="106"/>
    </location>
</feature>
<evidence type="ECO:0000256" key="13">
    <source>
        <dbReference type="SAM" id="Phobius"/>
    </source>
</evidence>
<dbReference type="GO" id="GO:0015217">
    <property type="term" value="F:ADP transmembrane transporter activity"/>
    <property type="evidence" value="ECO:0007669"/>
    <property type="project" value="TreeGrafter"/>
</dbReference>
<keyword evidence="6" id="KW-0999">Mitochondrion inner membrane</keyword>
<dbReference type="GO" id="GO:0044610">
    <property type="term" value="F:FMN transmembrane transporter activity"/>
    <property type="evidence" value="ECO:0007669"/>
    <property type="project" value="TreeGrafter"/>
</dbReference>
<dbReference type="PROSITE" id="PS50920">
    <property type="entry name" value="SOLCAR"/>
    <property type="match status" value="3"/>
</dbReference>
<keyword evidence="6" id="KW-0496">Mitochondrion</keyword>
<keyword evidence="5" id="KW-0677">Repeat</keyword>
<dbReference type="Pfam" id="PF00153">
    <property type="entry name" value="Mito_carr"/>
    <property type="match status" value="3"/>
</dbReference>
<feature type="repeat" description="Solcar" evidence="10">
    <location>
        <begin position="128"/>
        <end position="224"/>
    </location>
</feature>
<evidence type="ECO:0000256" key="10">
    <source>
        <dbReference type="PROSITE-ProRule" id="PRU00282"/>
    </source>
</evidence>
<dbReference type="Proteomes" id="UP000799764">
    <property type="component" value="Unassembled WGS sequence"/>
</dbReference>
<dbReference type="AlphaFoldDB" id="A0A9P4PJB3"/>
<keyword evidence="7 13" id="KW-1133">Transmembrane helix</keyword>
<evidence type="ECO:0000256" key="3">
    <source>
        <dbReference type="ARBA" id="ARBA00022448"/>
    </source>
</evidence>
<protein>
    <submittedName>
        <fullName evidence="14">Mitochondrial carrier</fullName>
    </submittedName>
</protein>
<organism evidence="14 15">
    <name type="scientific">Karstenula rhodostoma CBS 690.94</name>
    <dbReference type="NCBI Taxonomy" id="1392251"/>
    <lineage>
        <taxon>Eukaryota</taxon>
        <taxon>Fungi</taxon>
        <taxon>Dikarya</taxon>
        <taxon>Ascomycota</taxon>
        <taxon>Pezizomycotina</taxon>
        <taxon>Dothideomycetes</taxon>
        <taxon>Pleosporomycetidae</taxon>
        <taxon>Pleosporales</taxon>
        <taxon>Massarineae</taxon>
        <taxon>Didymosphaeriaceae</taxon>
        <taxon>Karstenula</taxon>
    </lineage>
</organism>
<feature type="transmembrane region" description="Helical" evidence="13">
    <location>
        <begin position="236"/>
        <end position="255"/>
    </location>
</feature>
<reference evidence="14" key="1">
    <citation type="journal article" date="2020" name="Stud. Mycol.">
        <title>101 Dothideomycetes genomes: a test case for predicting lifestyles and emergence of pathogens.</title>
        <authorList>
            <person name="Haridas S."/>
            <person name="Albert R."/>
            <person name="Binder M."/>
            <person name="Bloem J."/>
            <person name="Labutti K."/>
            <person name="Salamov A."/>
            <person name="Andreopoulos B."/>
            <person name="Baker S."/>
            <person name="Barry K."/>
            <person name="Bills G."/>
            <person name="Bluhm B."/>
            <person name="Cannon C."/>
            <person name="Castanera R."/>
            <person name="Culley D."/>
            <person name="Daum C."/>
            <person name="Ezra D."/>
            <person name="Gonzalez J."/>
            <person name="Henrissat B."/>
            <person name="Kuo A."/>
            <person name="Liang C."/>
            <person name="Lipzen A."/>
            <person name="Lutzoni F."/>
            <person name="Magnuson J."/>
            <person name="Mondo S."/>
            <person name="Nolan M."/>
            <person name="Ohm R."/>
            <person name="Pangilinan J."/>
            <person name="Park H.-J."/>
            <person name="Ramirez L."/>
            <person name="Alfaro M."/>
            <person name="Sun H."/>
            <person name="Tritt A."/>
            <person name="Yoshinaga Y."/>
            <person name="Zwiers L.-H."/>
            <person name="Turgeon B."/>
            <person name="Goodwin S."/>
            <person name="Spatafora J."/>
            <person name="Crous P."/>
            <person name="Grigoriev I."/>
        </authorList>
    </citation>
    <scope>NUCLEOTIDE SEQUENCE</scope>
    <source>
        <strain evidence="14">CBS 690.94</strain>
    </source>
</reference>
<evidence type="ECO:0000256" key="9">
    <source>
        <dbReference type="ARBA" id="ARBA00023140"/>
    </source>
</evidence>
<dbReference type="InterPro" id="IPR052217">
    <property type="entry name" value="Mito/Peroxisomal_Carrier"/>
</dbReference>
<feature type="transmembrane region" description="Helical" evidence="13">
    <location>
        <begin position="301"/>
        <end position="320"/>
    </location>
</feature>
<evidence type="ECO:0000256" key="6">
    <source>
        <dbReference type="ARBA" id="ARBA00022792"/>
    </source>
</evidence>
<name>A0A9P4PJB3_9PLEO</name>
<comment type="similarity">
    <text evidence="2 11">Belongs to the mitochondrial carrier (TC 2.A.29) family.</text>
</comment>
<gene>
    <name evidence="14" type="ORF">P171DRAFT_415696</name>
</gene>
<keyword evidence="8 10" id="KW-0472">Membrane</keyword>
<comment type="subcellular location">
    <subcellularLocation>
        <location evidence="1">Peroxisome membrane</location>
        <topology evidence="1">Multi-pass membrane protein</topology>
    </subcellularLocation>
</comment>
<evidence type="ECO:0000256" key="4">
    <source>
        <dbReference type="ARBA" id="ARBA00022692"/>
    </source>
</evidence>
<evidence type="ECO:0000313" key="14">
    <source>
        <dbReference type="EMBL" id="KAF2443906.1"/>
    </source>
</evidence>
<keyword evidence="4 10" id="KW-0812">Transmembrane</keyword>
<feature type="transmembrane region" description="Helical" evidence="13">
    <location>
        <begin position="31"/>
        <end position="54"/>
    </location>
</feature>
<dbReference type="GO" id="GO:0051724">
    <property type="term" value="F:NAD transmembrane transporter activity"/>
    <property type="evidence" value="ECO:0007669"/>
    <property type="project" value="TreeGrafter"/>
</dbReference>
<sequence length="330" mass="35578">MSGAQKTAQEKLAESTQSVPTSTAAQQSDNVAHALAGAGGGLLSMALTYPLITLSTRAQVESKRAQSSTLDAARRIIKREGVAGLYAGLESALFGITVTNFVYYYWYEWTRAFFEKAALKAGRASKKLTTVESMMAGALAGSATVLITNPIWVINTRMTARKADSDEPALPGAKPAKAPSTLGTLLALLQDEGPVRLFAGVMPALVLVINPILQYTVFEQLKNRLAQRRRVTPTDAFYLGALGKLLATSITYPYITVKSRMHVAGKDGPKENMVTTFKRIIREEGYAGLYGGIGPKVTQSVITAAFLFAFKDALYAYTILARKKIAARKV</sequence>
<evidence type="ECO:0000256" key="8">
    <source>
        <dbReference type="ARBA" id="ARBA00023136"/>
    </source>
</evidence>
<dbReference type="InterPro" id="IPR018108">
    <property type="entry name" value="MCP_transmembrane"/>
</dbReference>
<evidence type="ECO:0000313" key="15">
    <source>
        <dbReference type="Proteomes" id="UP000799764"/>
    </source>
</evidence>
<dbReference type="GO" id="GO:0080122">
    <property type="term" value="F:AMP transmembrane transporter activity"/>
    <property type="evidence" value="ECO:0007669"/>
    <property type="project" value="TreeGrafter"/>
</dbReference>
<dbReference type="OrthoDB" id="2019556at2759"/>
<feature type="compositionally biased region" description="Polar residues" evidence="12">
    <location>
        <begin position="14"/>
        <end position="25"/>
    </location>
</feature>
<dbReference type="GO" id="GO:0015228">
    <property type="term" value="F:coenzyme A transmembrane transporter activity"/>
    <property type="evidence" value="ECO:0007669"/>
    <property type="project" value="TreeGrafter"/>
</dbReference>
<evidence type="ECO:0000256" key="11">
    <source>
        <dbReference type="RuleBase" id="RU000488"/>
    </source>
</evidence>
<evidence type="ECO:0000256" key="5">
    <source>
        <dbReference type="ARBA" id="ARBA00022737"/>
    </source>
</evidence>
<dbReference type="InterPro" id="IPR023395">
    <property type="entry name" value="MCP_dom_sf"/>
</dbReference>
<evidence type="ECO:0000256" key="2">
    <source>
        <dbReference type="ARBA" id="ARBA00006375"/>
    </source>
</evidence>
<dbReference type="EMBL" id="MU001502">
    <property type="protein sequence ID" value="KAF2443906.1"/>
    <property type="molecule type" value="Genomic_DNA"/>
</dbReference>
<proteinExistence type="inferred from homology"/>
<keyword evidence="9" id="KW-0576">Peroxisome</keyword>
<keyword evidence="15" id="KW-1185">Reference proteome</keyword>
<evidence type="ECO:0000256" key="1">
    <source>
        <dbReference type="ARBA" id="ARBA00004585"/>
    </source>
</evidence>
<evidence type="ECO:0000256" key="7">
    <source>
        <dbReference type="ARBA" id="ARBA00022989"/>
    </source>
</evidence>
<dbReference type="GO" id="GO:0005347">
    <property type="term" value="F:ATP transmembrane transporter activity"/>
    <property type="evidence" value="ECO:0007669"/>
    <property type="project" value="TreeGrafter"/>
</dbReference>
<comment type="caution">
    <text evidence="14">The sequence shown here is derived from an EMBL/GenBank/DDBJ whole genome shotgun (WGS) entry which is preliminary data.</text>
</comment>
<feature type="repeat" description="Solcar" evidence="10">
    <location>
        <begin position="28"/>
        <end position="113"/>
    </location>
</feature>
<feature type="repeat" description="Solcar" evidence="10">
    <location>
        <begin position="231"/>
        <end position="317"/>
    </location>
</feature>
<accession>A0A9P4PJB3</accession>
<dbReference type="GO" id="GO:0005778">
    <property type="term" value="C:peroxisomal membrane"/>
    <property type="evidence" value="ECO:0007669"/>
    <property type="project" value="UniProtKB-SubCell"/>
</dbReference>
<dbReference type="FunFam" id="1.50.40.10:FF:000152">
    <property type="entry name" value="Mitochondrial carrier domain-containing protein"/>
    <property type="match status" value="1"/>
</dbReference>
<dbReference type="Gene3D" id="1.50.40.10">
    <property type="entry name" value="Mitochondrial carrier domain"/>
    <property type="match status" value="2"/>
</dbReference>
<dbReference type="SUPFAM" id="SSF103506">
    <property type="entry name" value="Mitochondrial carrier"/>
    <property type="match status" value="1"/>
</dbReference>
<dbReference type="PANTHER" id="PTHR45939:SF5">
    <property type="entry name" value="PEROXISOMAL MEMBRANE PROTEIN PMP34"/>
    <property type="match status" value="1"/>
</dbReference>